<dbReference type="Pfam" id="PF22780">
    <property type="entry name" value="HI0933_like_1st"/>
    <property type="match status" value="1"/>
</dbReference>
<dbReference type="PRINTS" id="PR00368">
    <property type="entry name" value="FADPNR"/>
</dbReference>
<evidence type="ECO:0000256" key="1">
    <source>
        <dbReference type="ARBA" id="ARBA00001974"/>
    </source>
</evidence>
<dbReference type="Gene3D" id="3.50.50.60">
    <property type="entry name" value="FAD/NAD(P)-binding domain"/>
    <property type="match status" value="1"/>
</dbReference>
<dbReference type="RefSeq" id="WP_184797703.1">
    <property type="nucleotide sequence ID" value="NZ_JACIIZ010000002.1"/>
</dbReference>
<dbReference type="EMBL" id="JACIIZ010000002">
    <property type="protein sequence ID" value="MBB6250281.1"/>
    <property type="molecule type" value="Genomic_DNA"/>
</dbReference>
<dbReference type="AlphaFoldDB" id="A0A7X0AX45"/>
<dbReference type="Gene3D" id="1.10.8.260">
    <property type="entry name" value="HI0933 insert domain-like"/>
    <property type="match status" value="1"/>
</dbReference>
<evidence type="ECO:0000313" key="7">
    <source>
        <dbReference type="Proteomes" id="UP000539175"/>
    </source>
</evidence>
<evidence type="ECO:0000313" key="6">
    <source>
        <dbReference type="EMBL" id="MBB6250281.1"/>
    </source>
</evidence>
<keyword evidence="7" id="KW-1185">Reference proteome</keyword>
<comment type="cofactor">
    <cofactor evidence="1">
        <name>FAD</name>
        <dbReference type="ChEBI" id="CHEBI:57692"/>
    </cofactor>
</comment>
<proteinExistence type="predicted"/>
<gene>
    <name evidence="6" type="ORF">FHS74_000822</name>
</gene>
<dbReference type="Gene3D" id="2.40.30.10">
    <property type="entry name" value="Translation factors"/>
    <property type="match status" value="1"/>
</dbReference>
<evidence type="ECO:0000256" key="3">
    <source>
        <dbReference type="ARBA" id="ARBA00022827"/>
    </source>
</evidence>
<dbReference type="InterPro" id="IPR004792">
    <property type="entry name" value="BaiN-like"/>
</dbReference>
<protein>
    <recommendedName>
        <fullName evidence="8">NAD(P)/FAD-dependent oxidoreductase</fullName>
    </recommendedName>
</protein>
<evidence type="ECO:0000259" key="5">
    <source>
        <dbReference type="Pfam" id="PF22780"/>
    </source>
</evidence>
<dbReference type="InterPro" id="IPR023166">
    <property type="entry name" value="BaiN-like_dom_sf"/>
</dbReference>
<evidence type="ECO:0000256" key="2">
    <source>
        <dbReference type="ARBA" id="ARBA00022630"/>
    </source>
</evidence>
<dbReference type="PRINTS" id="PR00411">
    <property type="entry name" value="PNDRDTASEI"/>
</dbReference>
<keyword evidence="3" id="KW-0274">FAD</keyword>
<feature type="domain" description="RsdA/BaiN/AoA(So)-like insert" evidence="5">
    <location>
        <begin position="196"/>
        <end position="349"/>
    </location>
</feature>
<dbReference type="Proteomes" id="UP000539175">
    <property type="component" value="Unassembled WGS sequence"/>
</dbReference>
<organism evidence="6 7">
    <name type="scientific">Nitrospirillum iridis</name>
    <dbReference type="NCBI Taxonomy" id="765888"/>
    <lineage>
        <taxon>Bacteria</taxon>
        <taxon>Pseudomonadati</taxon>
        <taxon>Pseudomonadota</taxon>
        <taxon>Alphaproteobacteria</taxon>
        <taxon>Rhodospirillales</taxon>
        <taxon>Azospirillaceae</taxon>
        <taxon>Nitrospirillum</taxon>
    </lineage>
</organism>
<dbReference type="NCBIfam" id="TIGR00275">
    <property type="entry name" value="aminoacetone oxidase family FAD-binding enzyme"/>
    <property type="match status" value="1"/>
</dbReference>
<keyword evidence="2" id="KW-0285">Flavoprotein</keyword>
<reference evidence="6 7" key="1">
    <citation type="submission" date="2020-08" db="EMBL/GenBank/DDBJ databases">
        <title>Genomic Encyclopedia of Type Strains, Phase IV (KMG-IV): sequencing the most valuable type-strain genomes for metagenomic binning, comparative biology and taxonomic classification.</title>
        <authorList>
            <person name="Goeker M."/>
        </authorList>
    </citation>
    <scope>NUCLEOTIDE SEQUENCE [LARGE SCALE GENOMIC DNA]</scope>
    <source>
        <strain evidence="6 7">DSM 22198</strain>
    </source>
</reference>
<dbReference type="PANTHER" id="PTHR42887">
    <property type="entry name" value="OS12G0638800 PROTEIN"/>
    <property type="match status" value="1"/>
</dbReference>
<dbReference type="Pfam" id="PF03486">
    <property type="entry name" value="HI0933_like"/>
    <property type="match status" value="1"/>
</dbReference>
<name>A0A7X0AX45_9PROT</name>
<evidence type="ECO:0008006" key="8">
    <source>
        <dbReference type="Google" id="ProtNLM"/>
    </source>
</evidence>
<dbReference type="InterPro" id="IPR036188">
    <property type="entry name" value="FAD/NAD-bd_sf"/>
</dbReference>
<dbReference type="InterPro" id="IPR057661">
    <property type="entry name" value="RsdA/BaiN/AoA(So)_Rossmann"/>
</dbReference>
<dbReference type="SUPFAM" id="SSF160996">
    <property type="entry name" value="HI0933 insert domain-like"/>
    <property type="match status" value="1"/>
</dbReference>
<dbReference type="InterPro" id="IPR055178">
    <property type="entry name" value="RsdA/BaiN/AoA(So)-like_dom"/>
</dbReference>
<evidence type="ECO:0000259" key="4">
    <source>
        <dbReference type="Pfam" id="PF03486"/>
    </source>
</evidence>
<dbReference type="SUPFAM" id="SSF51905">
    <property type="entry name" value="FAD/NAD(P)-binding domain"/>
    <property type="match status" value="1"/>
</dbReference>
<feature type="domain" description="RsdA/BaiN/AoA(So)-like Rossmann fold-like" evidence="4">
    <location>
        <begin position="8"/>
        <end position="402"/>
    </location>
</feature>
<comment type="caution">
    <text evidence="6">The sequence shown here is derived from an EMBL/GenBank/DDBJ whole genome shotgun (WGS) entry which is preliminary data.</text>
</comment>
<sequence length="404" mass="42606">MSDSSSPDVIVIGAGAAGLFTAIAAGKRGRRVTVVDHAPQAGAKILISGGGRCNFTNLDAQPARYLSANPHFCISALRRYTPRDFIALVERHGIAWHEKKLGQLFCDNSARDILAMLLNEAADAGVDLRLDCAIGGVRAGDEGVAGGGFVVDTARGQMTAPKLVVATGGLSIPKMGATDFAYRLARQFGLAVVAPRPGLVPFTFTPQDLARTQGLSGVALDAVVKAHKAAFREALLITHRGLSGPSILQASSYWRAGEAITVDLTPDLDLAEHLKAAKRARPNAELKTILGDVLPRRFADRLCGEGGAGEIESRPLRDLSDKALAAVGEQLRRWTVVPAGTEGYRTAEVTVGGIDTNELSSKTLEAKKVPGLHVVGEAVDVTGWLGGYNFQWAWSSGWVAGQAL</sequence>
<accession>A0A7X0AX45</accession>
<dbReference type="PANTHER" id="PTHR42887:SF2">
    <property type="entry name" value="OS12G0638800 PROTEIN"/>
    <property type="match status" value="1"/>
</dbReference>